<dbReference type="OrthoDB" id="9783759at2"/>
<organism evidence="1 2">
    <name type="scientific">Chryseolinea soli</name>
    <dbReference type="NCBI Taxonomy" id="2321403"/>
    <lineage>
        <taxon>Bacteria</taxon>
        <taxon>Pseudomonadati</taxon>
        <taxon>Bacteroidota</taxon>
        <taxon>Cytophagia</taxon>
        <taxon>Cytophagales</taxon>
        <taxon>Fulvivirgaceae</taxon>
        <taxon>Chryseolinea</taxon>
    </lineage>
</organism>
<dbReference type="Pfam" id="PF07394">
    <property type="entry name" value="DUF1501"/>
    <property type="match status" value="1"/>
</dbReference>
<dbReference type="SUPFAM" id="SSF53649">
    <property type="entry name" value="Alkaline phosphatase-like"/>
    <property type="match status" value="1"/>
</dbReference>
<dbReference type="EMBL" id="CP032382">
    <property type="protein sequence ID" value="AYB32761.1"/>
    <property type="molecule type" value="Genomic_DNA"/>
</dbReference>
<accession>A0A385SR47</accession>
<name>A0A385SR47_9BACT</name>
<dbReference type="KEGG" id="chk:D4L85_20225"/>
<protein>
    <submittedName>
        <fullName evidence="1">DUF1501 domain-containing protein</fullName>
    </submittedName>
</protein>
<gene>
    <name evidence="1" type="ORF">D4L85_20225</name>
</gene>
<dbReference type="RefSeq" id="WP_119756010.1">
    <property type="nucleotide sequence ID" value="NZ_CP032382.1"/>
</dbReference>
<evidence type="ECO:0000313" key="2">
    <source>
        <dbReference type="Proteomes" id="UP000266183"/>
    </source>
</evidence>
<proteinExistence type="predicted"/>
<keyword evidence="2" id="KW-1185">Reference proteome</keyword>
<dbReference type="PANTHER" id="PTHR43737">
    <property type="entry name" value="BLL7424 PROTEIN"/>
    <property type="match status" value="1"/>
</dbReference>
<reference evidence="2" key="1">
    <citation type="submission" date="2018-09" db="EMBL/GenBank/DDBJ databases">
        <title>Chryseolinea sp. KIS68-18 isolated from soil.</title>
        <authorList>
            <person name="Weon H.-Y."/>
            <person name="Kwon S.-W."/>
            <person name="Lee S.A."/>
        </authorList>
    </citation>
    <scope>NUCLEOTIDE SEQUENCE [LARGE SCALE GENOMIC DNA]</scope>
    <source>
        <strain evidence="2">KIS68-18</strain>
    </source>
</reference>
<dbReference type="Proteomes" id="UP000266183">
    <property type="component" value="Chromosome"/>
</dbReference>
<dbReference type="InterPro" id="IPR010869">
    <property type="entry name" value="DUF1501"/>
</dbReference>
<dbReference type="AlphaFoldDB" id="A0A385SR47"/>
<sequence length="483" mass="53897">MENEFLKQRFHITRRHFLGKMSLGLGSVALGSLLIPDLFKPGADEGAMLTGLPHFAPKAKRIIYLFQNGAPSQLESFDYKPLLNKMAGQDLPASIRMGQRLTGMTSGQASFPLVGSHFSFKQYGQSGAWVSEIFPNMAKIVDDVCFIKTMHTEAINHDPALTFMQSGAQQGNRPSMGAWLSYGLGSENKNLPAFCVLLSRGRGNGQGVYSKLWSNGFLDSIHQGVQFSSSEERVLYLKDPQGRDRNGTRKMLDNLAELNGMNYQEFGDPETQTRIQQYEMAYRMQTAVPELSDLTQEPDHIIKMYGADCLVPGTYASNCLLARKLSESGVRFVQLYHQGWDQHGNMVGEMPLQAEDVDRSTAALVMDLKQRGLLDETLVIWGGEFGRTNYCQGKLSKENYGRDHHPRAYTIWMAGGGVKPGLVYGETDEFGYNIVRDPVHVNDFHATVLHLMGLNHEQLTYKHLGRRYRLTDVAGKVVSGILA</sequence>
<dbReference type="PROSITE" id="PS51318">
    <property type="entry name" value="TAT"/>
    <property type="match status" value="1"/>
</dbReference>
<dbReference type="PANTHER" id="PTHR43737:SF1">
    <property type="entry name" value="DUF1501 DOMAIN-CONTAINING PROTEIN"/>
    <property type="match status" value="1"/>
</dbReference>
<dbReference type="InterPro" id="IPR017850">
    <property type="entry name" value="Alkaline_phosphatase_core_sf"/>
</dbReference>
<dbReference type="Gene3D" id="3.40.720.10">
    <property type="entry name" value="Alkaline Phosphatase, subunit A"/>
    <property type="match status" value="1"/>
</dbReference>
<evidence type="ECO:0000313" key="1">
    <source>
        <dbReference type="EMBL" id="AYB32761.1"/>
    </source>
</evidence>
<dbReference type="InterPro" id="IPR006311">
    <property type="entry name" value="TAT_signal"/>
</dbReference>